<dbReference type="RefSeq" id="WP_190557372.1">
    <property type="nucleotide sequence ID" value="NZ_JACJQU010000002.1"/>
</dbReference>
<dbReference type="GO" id="GO:0005737">
    <property type="term" value="C:cytoplasm"/>
    <property type="evidence" value="ECO:0007669"/>
    <property type="project" value="UniProtKB-SubCell"/>
</dbReference>
<dbReference type="NCBIfam" id="NF009488">
    <property type="entry name" value="PRK12850.1"/>
    <property type="match status" value="1"/>
</dbReference>
<proteinExistence type="inferred from homology"/>
<feature type="region of interest" description="Disordered" evidence="10">
    <location>
        <begin position="526"/>
        <end position="545"/>
    </location>
</feature>
<feature type="compositionally biased region" description="Gly residues" evidence="10">
    <location>
        <begin position="536"/>
        <end position="545"/>
    </location>
</feature>
<dbReference type="CDD" id="cd03344">
    <property type="entry name" value="GroEL"/>
    <property type="match status" value="1"/>
</dbReference>
<keyword evidence="3 7" id="KW-0547">Nucleotide-binding</keyword>
<dbReference type="InterPro" id="IPR027409">
    <property type="entry name" value="GroEL-like_apical_dom_sf"/>
</dbReference>
<sequence length="545" mass="57920">MAKRIIYNENARRALERGIDILAEAVAVTLGPKGRNVVLEKKFGAPQIVNDGVTIAKEIELEDHIENTGVALIRQAASKTNDAAGDGTTTATVLAHAIVKEGLRNVAAGANAILLKRGIDKATAFLVEKIAEHARPVEDSKAIAQVAAISAGNDEEVGSMIAQAMDKVGKEGVISLEEGKSMTTELEITEGMRFDKGYISPYFATDAERMETVFDEPYILLTDKKIALVQDLVPVLEQVARSGRPLVIIAEDIEKEALATLVVNRLRGVLNVAAVKAPGFGDRRKAMLEDIAVLTGGLLITEDAGLKLDTTKLDSLGKARRITITKDSTTIVAEGNDVAVKARCEQIRRQMDETESSYDKEKLQERLAKLSGGVAVVKVGAATETEMKDKKLRLEDAINATKAAVEEGIVPGGGTTLAHLAPQLETWANSNLKNEELTGALIVARALPAPLKRIAENAGQNGAVIAERVKEKDFNIGFNASTNEFVDMLEAGIVDPAKVTRSALQNAASIAGMVLTTECIVVDKPEPKDGAPAAGAGMGGGDFDY</sequence>
<keyword evidence="12" id="KW-1185">Reference proteome</keyword>
<evidence type="ECO:0000256" key="9">
    <source>
        <dbReference type="RuleBase" id="RU000419"/>
    </source>
</evidence>
<dbReference type="InterPro" id="IPR001844">
    <property type="entry name" value="Cpn60/GroEL"/>
</dbReference>
<dbReference type="NCBIfam" id="TIGR02348">
    <property type="entry name" value="GroEL"/>
    <property type="match status" value="1"/>
</dbReference>
<keyword evidence="6 7" id="KW-0413">Isomerase</keyword>
<feature type="binding site" evidence="7">
    <location>
        <begin position="86"/>
        <end position="90"/>
    </location>
    <ligand>
        <name>ATP</name>
        <dbReference type="ChEBI" id="CHEBI:30616"/>
    </ligand>
</feature>
<keyword evidence="5 7" id="KW-0143">Chaperone</keyword>
<evidence type="ECO:0000256" key="5">
    <source>
        <dbReference type="ARBA" id="ARBA00023186"/>
    </source>
</evidence>
<dbReference type="InterPro" id="IPR027410">
    <property type="entry name" value="TCP-1-like_intermed_sf"/>
</dbReference>
<evidence type="ECO:0000256" key="6">
    <source>
        <dbReference type="ARBA" id="ARBA00023235"/>
    </source>
</evidence>
<dbReference type="PROSITE" id="PS00296">
    <property type="entry name" value="CHAPERONINS_CPN60"/>
    <property type="match status" value="1"/>
</dbReference>
<dbReference type="NCBIfam" id="NF009487">
    <property type="entry name" value="PRK12849.1"/>
    <property type="match status" value="1"/>
</dbReference>
<dbReference type="NCBIfam" id="NF009489">
    <property type="entry name" value="PRK12851.1"/>
    <property type="match status" value="1"/>
</dbReference>
<dbReference type="EMBL" id="JACJQU010000002">
    <property type="protein sequence ID" value="MBD2292686.1"/>
    <property type="molecule type" value="Genomic_DNA"/>
</dbReference>
<dbReference type="Gene3D" id="1.10.560.10">
    <property type="entry name" value="GroEL-like equatorial domain"/>
    <property type="match status" value="1"/>
</dbReference>
<evidence type="ECO:0000256" key="10">
    <source>
        <dbReference type="SAM" id="MobiDB-lite"/>
    </source>
</evidence>
<dbReference type="InterPro" id="IPR002423">
    <property type="entry name" value="Cpn60/GroEL/TCP-1"/>
</dbReference>
<dbReference type="NCBIfam" id="NF000592">
    <property type="entry name" value="PRK00013.1"/>
    <property type="match status" value="1"/>
</dbReference>
<reference evidence="12" key="1">
    <citation type="journal article" date="2020" name="ISME J.">
        <title>Comparative genomics reveals insights into cyanobacterial evolution and habitat adaptation.</title>
        <authorList>
            <person name="Chen M.Y."/>
            <person name="Teng W.K."/>
            <person name="Zhao L."/>
            <person name="Hu C.X."/>
            <person name="Zhou Y.K."/>
            <person name="Han B.P."/>
            <person name="Song L.R."/>
            <person name="Shu W.S."/>
        </authorList>
    </citation>
    <scope>NUCLEOTIDE SEQUENCE [LARGE SCALE GENOMIC DNA]</scope>
    <source>
        <strain evidence="12">FACHB-251</strain>
    </source>
</reference>
<comment type="caution">
    <text evidence="11">The sequence shown here is derived from an EMBL/GenBank/DDBJ whole genome shotgun (WGS) entry which is preliminary data.</text>
</comment>
<dbReference type="PANTHER" id="PTHR45633">
    <property type="entry name" value="60 KDA HEAT SHOCK PROTEIN, MITOCHONDRIAL"/>
    <property type="match status" value="1"/>
</dbReference>
<dbReference type="InterPro" id="IPR018370">
    <property type="entry name" value="Chaperonin_Cpn60_CS"/>
</dbReference>
<feature type="binding site" evidence="7">
    <location>
        <position position="413"/>
    </location>
    <ligand>
        <name>ATP</name>
        <dbReference type="ChEBI" id="CHEBI:30616"/>
    </ligand>
</feature>
<protein>
    <recommendedName>
        <fullName evidence="7">Chaperonin GroEL</fullName>
        <ecNumber evidence="7">5.6.1.7</ecNumber>
    </recommendedName>
    <alternativeName>
        <fullName evidence="7">60 kDa chaperonin</fullName>
    </alternativeName>
    <alternativeName>
        <fullName evidence="7">Chaperonin-60</fullName>
        <shortName evidence="7">Cpn60</shortName>
    </alternativeName>
</protein>
<dbReference type="SUPFAM" id="SSF48592">
    <property type="entry name" value="GroEL equatorial domain-like"/>
    <property type="match status" value="2"/>
</dbReference>
<dbReference type="EC" id="5.6.1.7" evidence="7"/>
<organism evidence="11 12">
    <name type="scientific">Anabaena sphaerica FACHB-251</name>
    <dbReference type="NCBI Taxonomy" id="2692883"/>
    <lineage>
        <taxon>Bacteria</taxon>
        <taxon>Bacillati</taxon>
        <taxon>Cyanobacteriota</taxon>
        <taxon>Cyanophyceae</taxon>
        <taxon>Nostocales</taxon>
        <taxon>Nostocaceae</taxon>
        <taxon>Anabaena</taxon>
    </lineage>
</organism>
<evidence type="ECO:0000256" key="1">
    <source>
        <dbReference type="ARBA" id="ARBA00006607"/>
    </source>
</evidence>
<dbReference type="SUPFAM" id="SSF52029">
    <property type="entry name" value="GroEL apical domain-like"/>
    <property type="match status" value="1"/>
</dbReference>
<dbReference type="GO" id="GO:0140662">
    <property type="term" value="F:ATP-dependent protein folding chaperone"/>
    <property type="evidence" value="ECO:0007669"/>
    <property type="project" value="InterPro"/>
</dbReference>
<evidence type="ECO:0000313" key="11">
    <source>
        <dbReference type="EMBL" id="MBD2292686.1"/>
    </source>
</evidence>
<name>A0A926ZZR4_9NOST</name>
<dbReference type="Gene3D" id="3.30.260.10">
    <property type="entry name" value="TCP-1-like chaperonin intermediate domain"/>
    <property type="match status" value="1"/>
</dbReference>
<dbReference type="PRINTS" id="PR00298">
    <property type="entry name" value="CHAPERONIN60"/>
</dbReference>
<evidence type="ECO:0000313" key="12">
    <source>
        <dbReference type="Proteomes" id="UP000662185"/>
    </source>
</evidence>
<dbReference type="Pfam" id="PF00118">
    <property type="entry name" value="Cpn60_TCP1"/>
    <property type="match status" value="1"/>
</dbReference>
<evidence type="ECO:0000256" key="3">
    <source>
        <dbReference type="ARBA" id="ARBA00022741"/>
    </source>
</evidence>
<dbReference type="AlphaFoldDB" id="A0A926ZZR4"/>
<dbReference type="GO" id="GO:0051082">
    <property type="term" value="F:unfolded protein binding"/>
    <property type="evidence" value="ECO:0007669"/>
    <property type="project" value="UniProtKB-UniRule"/>
</dbReference>
<comment type="similarity">
    <text evidence="1 7 8">Belongs to the chaperonin (HSP60) family.</text>
</comment>
<evidence type="ECO:0000256" key="8">
    <source>
        <dbReference type="RuleBase" id="RU000418"/>
    </source>
</evidence>
<gene>
    <name evidence="7 11" type="primary">groL</name>
    <name evidence="7" type="synonym">groEL</name>
    <name evidence="11" type="ORF">H6G06_04095</name>
</gene>
<keyword evidence="4 7" id="KW-0067">ATP-binding</keyword>
<dbReference type="Proteomes" id="UP000662185">
    <property type="component" value="Unassembled WGS sequence"/>
</dbReference>
<comment type="caution">
    <text evidence="7">Lacks conserved residue(s) required for the propagation of feature annotation.</text>
</comment>
<feature type="binding site" evidence="7">
    <location>
        <position position="495"/>
    </location>
    <ligand>
        <name>ATP</name>
        <dbReference type="ChEBI" id="CHEBI:30616"/>
    </ligand>
</feature>
<evidence type="ECO:0000256" key="4">
    <source>
        <dbReference type="ARBA" id="ARBA00022840"/>
    </source>
</evidence>
<comment type="function">
    <text evidence="7 9">Together with its co-chaperonin GroES, plays an essential role in assisting protein folding. The GroEL-GroES system forms a nano-cage that allows encapsulation of the non-native substrate proteins and provides a physical environment optimized to promote and accelerate protein folding.</text>
</comment>
<dbReference type="FunFam" id="3.50.7.10:FF:000001">
    <property type="entry name" value="60 kDa chaperonin"/>
    <property type="match status" value="1"/>
</dbReference>
<feature type="binding site" evidence="7">
    <location>
        <begin position="29"/>
        <end position="32"/>
    </location>
    <ligand>
        <name>ATP</name>
        <dbReference type="ChEBI" id="CHEBI:30616"/>
    </ligand>
</feature>
<dbReference type="GO" id="GO:0042026">
    <property type="term" value="P:protein refolding"/>
    <property type="evidence" value="ECO:0007669"/>
    <property type="project" value="UniProtKB-UniRule"/>
</dbReference>
<comment type="subunit">
    <text evidence="7 9">Forms a cylinder of 14 subunits composed of two heptameric rings stacked back-to-back. Interacts with the co-chaperonin GroES.</text>
</comment>
<dbReference type="Gene3D" id="3.50.7.10">
    <property type="entry name" value="GroEL"/>
    <property type="match status" value="1"/>
</dbReference>
<dbReference type="HAMAP" id="MF_00600">
    <property type="entry name" value="CH60"/>
    <property type="match status" value="1"/>
</dbReference>
<accession>A0A926ZZR4</accession>
<dbReference type="GO" id="GO:0016853">
    <property type="term" value="F:isomerase activity"/>
    <property type="evidence" value="ECO:0007669"/>
    <property type="project" value="UniProtKB-KW"/>
</dbReference>
<keyword evidence="2 7" id="KW-0963">Cytoplasm</keyword>
<dbReference type="InterPro" id="IPR027413">
    <property type="entry name" value="GROEL-like_equatorial_sf"/>
</dbReference>
<dbReference type="GO" id="GO:0005524">
    <property type="term" value="F:ATP binding"/>
    <property type="evidence" value="ECO:0007669"/>
    <property type="project" value="UniProtKB-UniRule"/>
</dbReference>
<evidence type="ECO:0000256" key="2">
    <source>
        <dbReference type="ARBA" id="ARBA00022490"/>
    </source>
</evidence>
<evidence type="ECO:0000256" key="7">
    <source>
        <dbReference type="HAMAP-Rule" id="MF_00600"/>
    </source>
</evidence>
<comment type="subcellular location">
    <subcellularLocation>
        <location evidence="7">Cytoplasm</location>
    </subcellularLocation>
</comment>